<feature type="transmembrane region" description="Helical" evidence="1">
    <location>
        <begin position="92"/>
        <end position="110"/>
    </location>
</feature>
<keyword evidence="1" id="KW-0472">Membrane</keyword>
<feature type="transmembrane region" description="Helical" evidence="1">
    <location>
        <begin position="202"/>
        <end position="222"/>
    </location>
</feature>
<keyword evidence="1" id="KW-0812">Transmembrane</keyword>
<dbReference type="EMBL" id="JABCJE010000003">
    <property type="protein sequence ID" value="NVO23782.1"/>
    <property type="molecule type" value="Genomic_DNA"/>
</dbReference>
<dbReference type="AlphaFoldDB" id="A0A850Q6J3"/>
<dbReference type="PANTHER" id="PTHR43471">
    <property type="entry name" value="ABC TRANSPORTER PERMEASE"/>
    <property type="match status" value="1"/>
</dbReference>
<evidence type="ECO:0000313" key="3">
    <source>
        <dbReference type="Proteomes" id="UP000592216"/>
    </source>
</evidence>
<feature type="transmembrane region" description="Helical" evidence="1">
    <location>
        <begin position="303"/>
        <end position="322"/>
    </location>
</feature>
<organism evidence="2 3">
    <name type="scientific">Donghicola mangrovi</name>
    <dbReference type="NCBI Taxonomy" id="2729614"/>
    <lineage>
        <taxon>Bacteria</taxon>
        <taxon>Pseudomonadati</taxon>
        <taxon>Pseudomonadota</taxon>
        <taxon>Alphaproteobacteria</taxon>
        <taxon>Rhodobacterales</taxon>
        <taxon>Roseobacteraceae</taxon>
        <taxon>Donghicola</taxon>
    </lineage>
</organism>
<sequence>MPETLSPTAQMVTIGLRDAREALRDRFVLIATLALTVAALTSLVTGAMALHGDAATYAQAKALLLKLGKDTSAIAAPELYPLKLLRGTIEQIEIMGAVIALVAGYRAAAAERGRQTLALILTRPLAHWRYLAAKLAGGVGLAMASLGVVFVVTALILPVVSGVGLTTDDLLRLAITWGAGVLYLSALYALGFGLSLWARSPVAGLIGAFALWLLVVLVAPQIGDTMDPDNQVAGGIYAQLSVPKAEQDRIKAGFATYETIRGGIEQASVTKHFERFTFAVLGIKDTYTGKPLGPVLTEKSGDLLFLIFFTLGFGGLVLLRPIDPDRLTKET</sequence>
<dbReference type="GO" id="GO:0140359">
    <property type="term" value="F:ABC-type transporter activity"/>
    <property type="evidence" value="ECO:0007669"/>
    <property type="project" value="InterPro"/>
</dbReference>
<dbReference type="Proteomes" id="UP000592216">
    <property type="component" value="Unassembled WGS sequence"/>
</dbReference>
<proteinExistence type="predicted"/>
<comment type="caution">
    <text evidence="2">The sequence shown here is derived from an EMBL/GenBank/DDBJ whole genome shotgun (WGS) entry which is preliminary data.</text>
</comment>
<dbReference type="RefSeq" id="WP_177157652.1">
    <property type="nucleotide sequence ID" value="NZ_JABCJE010000003.1"/>
</dbReference>
<feature type="transmembrane region" description="Helical" evidence="1">
    <location>
        <begin position="131"/>
        <end position="158"/>
    </location>
</feature>
<feature type="transmembrane region" description="Helical" evidence="1">
    <location>
        <begin position="27"/>
        <end position="50"/>
    </location>
</feature>
<evidence type="ECO:0000256" key="1">
    <source>
        <dbReference type="SAM" id="Phobius"/>
    </source>
</evidence>
<gene>
    <name evidence="2" type="ORF">HJ536_10495</name>
</gene>
<protein>
    <submittedName>
        <fullName evidence="2">ABC transporter permease subunit</fullName>
    </submittedName>
</protein>
<accession>A0A850Q6J3</accession>
<dbReference type="Pfam" id="PF12679">
    <property type="entry name" value="ABC2_membrane_2"/>
    <property type="match status" value="1"/>
</dbReference>
<feature type="transmembrane region" description="Helical" evidence="1">
    <location>
        <begin position="170"/>
        <end position="190"/>
    </location>
</feature>
<evidence type="ECO:0000313" key="2">
    <source>
        <dbReference type="EMBL" id="NVO23782.1"/>
    </source>
</evidence>
<keyword evidence="1" id="KW-1133">Transmembrane helix</keyword>
<reference evidence="2 3" key="1">
    <citation type="submission" date="2020-04" db="EMBL/GenBank/DDBJ databases">
        <title>Donghicola sp., a member of the Rhodobacteraceae family isolated from mangrove forest in Thailand.</title>
        <authorList>
            <person name="Charoenyingcharoen P."/>
            <person name="Yukphan P."/>
        </authorList>
    </citation>
    <scope>NUCLEOTIDE SEQUENCE [LARGE SCALE GENOMIC DNA]</scope>
    <source>
        <strain evidence="2 3">B5-SW-15</strain>
    </source>
</reference>
<dbReference type="GO" id="GO:0005886">
    <property type="term" value="C:plasma membrane"/>
    <property type="evidence" value="ECO:0007669"/>
    <property type="project" value="UniProtKB-SubCell"/>
</dbReference>
<name>A0A850Q6J3_9RHOB</name>